<dbReference type="Gene3D" id="1.20.1740.10">
    <property type="entry name" value="Amino acid/polyamine transporter I"/>
    <property type="match status" value="1"/>
</dbReference>
<dbReference type="EMBL" id="VIWX01000002">
    <property type="protein sequence ID" value="TWF95740.1"/>
    <property type="molecule type" value="Genomic_DNA"/>
</dbReference>
<evidence type="ECO:0000256" key="5">
    <source>
        <dbReference type="SAM" id="Phobius"/>
    </source>
</evidence>
<feature type="transmembrane region" description="Helical" evidence="5">
    <location>
        <begin position="274"/>
        <end position="293"/>
    </location>
</feature>
<keyword evidence="2 5" id="KW-0812">Transmembrane</keyword>
<keyword evidence="3 5" id="KW-1133">Transmembrane helix</keyword>
<feature type="transmembrane region" description="Helical" evidence="5">
    <location>
        <begin position="305"/>
        <end position="332"/>
    </location>
</feature>
<protein>
    <submittedName>
        <fullName evidence="6">Amino acid transporter</fullName>
    </submittedName>
</protein>
<accession>A0A561U8P3</accession>
<keyword evidence="4 5" id="KW-0472">Membrane</keyword>
<feature type="transmembrane region" description="Helical" evidence="5">
    <location>
        <begin position="37"/>
        <end position="61"/>
    </location>
</feature>
<organism evidence="6 7">
    <name type="scientific">Saccharopolyspora dendranthemae</name>
    <dbReference type="NCBI Taxonomy" id="1181886"/>
    <lineage>
        <taxon>Bacteria</taxon>
        <taxon>Bacillati</taxon>
        <taxon>Actinomycetota</taxon>
        <taxon>Actinomycetes</taxon>
        <taxon>Pseudonocardiales</taxon>
        <taxon>Pseudonocardiaceae</taxon>
        <taxon>Saccharopolyspora</taxon>
    </lineage>
</organism>
<dbReference type="InterPro" id="IPR050367">
    <property type="entry name" value="APC_superfamily"/>
</dbReference>
<keyword evidence="7" id="KW-1185">Reference proteome</keyword>
<evidence type="ECO:0000256" key="2">
    <source>
        <dbReference type="ARBA" id="ARBA00022692"/>
    </source>
</evidence>
<dbReference type="PIRSF" id="PIRSF006060">
    <property type="entry name" value="AA_transporter"/>
    <property type="match status" value="1"/>
</dbReference>
<comment type="caution">
    <text evidence="6">The sequence shown here is derived from an EMBL/GenBank/DDBJ whole genome shotgun (WGS) entry which is preliminary data.</text>
</comment>
<dbReference type="PANTHER" id="PTHR42770">
    <property type="entry name" value="AMINO ACID TRANSPORTER-RELATED"/>
    <property type="match status" value="1"/>
</dbReference>
<sequence length="431" mass="43905">MGAFSIGYLTMSRHVDNAGAFYAYIAKGLGGSAGTGAGAVAVVSYLLILSGLVGGFGVGAADFAERLIGAGVAWWWFSAAAIVLVAVLGLQLIDVNGRVLALLLLAEVSVLVVYDIAFFVTPAPGAGVGSLDPAVLLTGSSGAIVLIAFSGFIGFANLTVLAQQARDLRTVLHAGYLSLLVLGVLFSASTWAIVATTGTGTVVAAADRHSTRLLFALAAERLPVALVDLGNCLYLTSLFAAALAFHHVCARYLFSLGREGVGASWWARTSTRTAAPVAGSLMATAVAAIAVLLTGGLELDPAVHLFFWSVITGALGVMLLVLLTSIAVIGYFRGVAGHGHGAWPTAVAPSVAAVLLAIALVLAVSSYGSTLGLPPGHVLGWVVPSGLAVVFATGMAWGAVLKRIRPEVYARIGMGARATVVRMGPEALVGR</sequence>
<feature type="transmembrane region" description="Helical" evidence="5">
    <location>
        <begin position="73"/>
        <end position="93"/>
    </location>
</feature>
<evidence type="ECO:0000256" key="4">
    <source>
        <dbReference type="ARBA" id="ARBA00023136"/>
    </source>
</evidence>
<reference evidence="6 7" key="1">
    <citation type="submission" date="2019-06" db="EMBL/GenBank/DDBJ databases">
        <title>Sequencing the genomes of 1000 actinobacteria strains.</title>
        <authorList>
            <person name="Klenk H.-P."/>
        </authorList>
    </citation>
    <scope>NUCLEOTIDE SEQUENCE [LARGE SCALE GENOMIC DNA]</scope>
    <source>
        <strain evidence="6 7">DSM 46699</strain>
    </source>
</reference>
<proteinExistence type="predicted"/>
<gene>
    <name evidence="6" type="ORF">FHU35_12739</name>
</gene>
<feature type="transmembrane region" description="Helical" evidence="5">
    <location>
        <begin position="100"/>
        <end position="120"/>
    </location>
</feature>
<evidence type="ECO:0000313" key="6">
    <source>
        <dbReference type="EMBL" id="TWF95740.1"/>
    </source>
</evidence>
<comment type="subcellular location">
    <subcellularLocation>
        <location evidence="1">Membrane</location>
        <topology evidence="1">Multi-pass membrane protein</topology>
    </subcellularLocation>
</comment>
<dbReference type="PANTHER" id="PTHR42770:SF16">
    <property type="entry name" value="AMINO ACID PERMEASE"/>
    <property type="match status" value="1"/>
</dbReference>
<feature type="transmembrane region" description="Helical" evidence="5">
    <location>
        <begin position="233"/>
        <end position="254"/>
    </location>
</feature>
<evidence type="ECO:0000313" key="7">
    <source>
        <dbReference type="Proteomes" id="UP000316184"/>
    </source>
</evidence>
<feature type="transmembrane region" description="Helical" evidence="5">
    <location>
        <begin position="379"/>
        <end position="401"/>
    </location>
</feature>
<evidence type="ECO:0000256" key="3">
    <source>
        <dbReference type="ARBA" id="ARBA00022989"/>
    </source>
</evidence>
<dbReference type="Proteomes" id="UP000316184">
    <property type="component" value="Unassembled WGS sequence"/>
</dbReference>
<feature type="transmembrane region" description="Helical" evidence="5">
    <location>
        <begin position="174"/>
        <end position="194"/>
    </location>
</feature>
<dbReference type="GO" id="GO:0016020">
    <property type="term" value="C:membrane"/>
    <property type="evidence" value="ECO:0007669"/>
    <property type="project" value="UniProtKB-SubCell"/>
</dbReference>
<feature type="transmembrane region" description="Helical" evidence="5">
    <location>
        <begin position="344"/>
        <end position="367"/>
    </location>
</feature>
<name>A0A561U8P3_9PSEU</name>
<evidence type="ECO:0000256" key="1">
    <source>
        <dbReference type="ARBA" id="ARBA00004141"/>
    </source>
</evidence>
<dbReference type="RefSeq" id="WP_246110270.1">
    <property type="nucleotide sequence ID" value="NZ_VIWX01000002.1"/>
</dbReference>
<feature type="transmembrane region" description="Helical" evidence="5">
    <location>
        <begin position="140"/>
        <end position="162"/>
    </location>
</feature>
<dbReference type="AlphaFoldDB" id="A0A561U8P3"/>